<comment type="caution">
    <text evidence="2">The sequence shown here is derived from an EMBL/GenBank/DDBJ whole genome shotgun (WGS) entry which is preliminary data.</text>
</comment>
<protein>
    <recommendedName>
        <fullName evidence="1">SWIM-type domain-containing protein</fullName>
    </recommendedName>
</protein>
<accession>A0A644V3X9</accession>
<sequence length="570" mass="66140">MMNIPLQEFEQYIDETILNRGYKYFKKGLVAEPEQIAHGEYEAIVEGTDDYTVRIRIKNDTITEYSCTCPYDMGPVCKHVAAVIFELQQNELSLVKKAKKSSPVAKTVAKKKTIAEQVDEILEHLTHDDIKDFLRGQCDRDSKFRQLFLAGYAHLVMPETKALYVKQVKAILRSSCDRHGFIDYSSAHAVGIAIDEYIQSAGKHLEKANYKSAMLIAFAVIEEMTGALQYADDSNGDVGGSIYSAIEILYSVANAQVSEKLRVELLNYCLTAYSKGLYKEWDWHFTMLDLASRLVNNTSEAKQIHQQLDSIKSSGKSWDWEFTNAQQIRALLIRRTEGEEKATQYLEQNLSNAEFRKEVIEKAISAKDYRKAMALAEEGIKLNSKESPGLLDYWCDYLLQIAQLQNDRENILKYARIQLISANRDKKPYFDILRKHIEPHQWEATLKMIIQDILSKNRWNGNSLVAMIYIWEENWNELLRIVKSDISLNTLDTYEKYLVKDFSDEISDMYQKAVLKYLEKNVSRDHYQIACRYIRRMIKMGAREKADYVVQMLRKLYPQRRALMEELKKV</sequence>
<dbReference type="Pfam" id="PF04434">
    <property type="entry name" value="SWIM"/>
    <property type="match status" value="1"/>
</dbReference>
<dbReference type="PROSITE" id="PS50966">
    <property type="entry name" value="ZF_SWIM"/>
    <property type="match status" value="1"/>
</dbReference>
<evidence type="ECO:0000313" key="2">
    <source>
        <dbReference type="EMBL" id="MPL85891.1"/>
    </source>
</evidence>
<organism evidence="2">
    <name type="scientific">bioreactor metagenome</name>
    <dbReference type="NCBI Taxonomy" id="1076179"/>
    <lineage>
        <taxon>unclassified sequences</taxon>
        <taxon>metagenomes</taxon>
        <taxon>ecological metagenomes</taxon>
    </lineage>
</organism>
<gene>
    <name evidence="2" type="ORF">SDC9_31866</name>
</gene>
<evidence type="ECO:0000259" key="1">
    <source>
        <dbReference type="PROSITE" id="PS50966"/>
    </source>
</evidence>
<dbReference type="InterPro" id="IPR007527">
    <property type="entry name" value="Znf_SWIM"/>
</dbReference>
<feature type="domain" description="SWIM-type" evidence="1">
    <location>
        <begin position="51"/>
        <end position="88"/>
    </location>
</feature>
<dbReference type="EMBL" id="VSSQ01000213">
    <property type="protein sequence ID" value="MPL85891.1"/>
    <property type="molecule type" value="Genomic_DNA"/>
</dbReference>
<reference evidence="2" key="1">
    <citation type="submission" date="2019-08" db="EMBL/GenBank/DDBJ databases">
        <authorList>
            <person name="Kucharzyk K."/>
            <person name="Murdoch R.W."/>
            <person name="Higgins S."/>
            <person name="Loffler F."/>
        </authorList>
    </citation>
    <scope>NUCLEOTIDE SEQUENCE</scope>
</reference>
<name>A0A644V3X9_9ZZZZ</name>
<dbReference type="AlphaFoldDB" id="A0A644V3X9"/>
<dbReference type="GO" id="GO:0008270">
    <property type="term" value="F:zinc ion binding"/>
    <property type="evidence" value="ECO:0007669"/>
    <property type="project" value="InterPro"/>
</dbReference>
<proteinExistence type="predicted"/>